<sequence>MVTFLKPRLHEAEDDEPLRLEQRLHLLAERSVEDLEGRFPVREDEGKIGDADLGHLRIIEGRGDVDAEIDGALGLVHRLGGLAEFAVGKDRDGVAPVCRLHDLRREDVADRPRRGVVVAEARTQPQLVGRGEARQRRQGCGNGECAGDLSKARHGNSVGFGARDGRLVAEASGMARFGPPARDAGRFVRASRYRRRQAFAITATRTVPPCPVQPSPKGRRIVFRRRRGLPRWFPQAARG</sequence>
<gene>
    <name evidence="2" type="ORF">OH818_14865</name>
</gene>
<evidence type="ECO:0000313" key="3">
    <source>
        <dbReference type="Proteomes" id="UP001164020"/>
    </source>
</evidence>
<proteinExistence type="predicted"/>
<evidence type="ECO:0000256" key="1">
    <source>
        <dbReference type="SAM" id="MobiDB-lite"/>
    </source>
</evidence>
<reference evidence="2" key="1">
    <citation type="submission" date="2022-12" db="EMBL/GenBank/DDBJ databases">
        <title>Jiella pelagia sp. nov., isolated from phosphonate enriched culture of Northwest Pacific surface seawater.</title>
        <authorList>
            <person name="Shin D.Y."/>
            <person name="Hwang C.Y."/>
        </authorList>
    </citation>
    <scope>NUCLEOTIDE SEQUENCE</scope>
    <source>
        <strain evidence="2">HL-NP1</strain>
    </source>
</reference>
<evidence type="ECO:0000313" key="2">
    <source>
        <dbReference type="EMBL" id="WAP66939.1"/>
    </source>
</evidence>
<protein>
    <submittedName>
        <fullName evidence="2">Uncharacterized protein</fullName>
    </submittedName>
</protein>
<dbReference type="EMBL" id="CP114029">
    <property type="protein sequence ID" value="WAP66939.1"/>
    <property type="molecule type" value="Genomic_DNA"/>
</dbReference>
<keyword evidence="3" id="KW-1185">Reference proteome</keyword>
<name>A0ABY7BU61_9HYPH</name>
<accession>A0ABY7BU61</accession>
<feature type="region of interest" description="Disordered" evidence="1">
    <location>
        <begin position="128"/>
        <end position="153"/>
    </location>
</feature>
<dbReference type="Proteomes" id="UP001164020">
    <property type="component" value="Chromosome"/>
</dbReference>
<organism evidence="2 3">
    <name type="scientific">Jiella pelagia</name>
    <dbReference type="NCBI Taxonomy" id="2986949"/>
    <lineage>
        <taxon>Bacteria</taxon>
        <taxon>Pseudomonadati</taxon>
        <taxon>Pseudomonadota</taxon>
        <taxon>Alphaproteobacteria</taxon>
        <taxon>Hyphomicrobiales</taxon>
        <taxon>Aurantimonadaceae</taxon>
        <taxon>Jiella</taxon>
    </lineage>
</organism>